<sequence length="199" mass="22740">MNNSVSLIYRVNTVYSLLIRILYGKHFLERYKSIKEYIPRGASVADICSGDCNLYHYALRGRNNYIGVDMNPSLNKKNRIINQTKIDVINDPLPISDFVIMQGSLYQFFPDHKKMVDKMLKSAKQKVIISEPVINLVSSSNGLISYLSKHTANSAIAPKSFRFTKSLLNNFFRKNYKDLIENTSFAAGGRDMLFILRAK</sequence>
<dbReference type="Gene3D" id="3.40.50.150">
    <property type="entry name" value="Vaccinia Virus protein VP39"/>
    <property type="match status" value="1"/>
</dbReference>
<reference evidence="1" key="1">
    <citation type="submission" date="2018-05" db="EMBL/GenBank/DDBJ databases">
        <authorList>
            <person name="Lanie J.A."/>
            <person name="Ng W.-L."/>
            <person name="Kazmierczak K.M."/>
            <person name="Andrzejewski T.M."/>
            <person name="Davidsen T.M."/>
            <person name="Wayne K.J."/>
            <person name="Tettelin H."/>
            <person name="Glass J.I."/>
            <person name="Rusch D."/>
            <person name="Podicherti R."/>
            <person name="Tsui H.-C.T."/>
            <person name="Winkler M.E."/>
        </authorList>
    </citation>
    <scope>NUCLEOTIDE SEQUENCE</scope>
</reference>
<gene>
    <name evidence="1" type="ORF">METZ01_LOCUS453419</name>
</gene>
<proteinExistence type="predicted"/>
<dbReference type="InterPro" id="IPR029063">
    <property type="entry name" value="SAM-dependent_MTases_sf"/>
</dbReference>
<organism evidence="1">
    <name type="scientific">marine metagenome</name>
    <dbReference type="NCBI Taxonomy" id="408172"/>
    <lineage>
        <taxon>unclassified sequences</taxon>
        <taxon>metagenomes</taxon>
        <taxon>ecological metagenomes</taxon>
    </lineage>
</organism>
<protein>
    <recommendedName>
        <fullName evidence="2">Methyltransferase type 11 domain-containing protein</fullName>
    </recommendedName>
</protein>
<name>A0A383A050_9ZZZZ</name>
<dbReference type="EMBL" id="UINC01187705">
    <property type="protein sequence ID" value="SVE00565.1"/>
    <property type="molecule type" value="Genomic_DNA"/>
</dbReference>
<accession>A0A383A050</accession>
<evidence type="ECO:0008006" key="2">
    <source>
        <dbReference type="Google" id="ProtNLM"/>
    </source>
</evidence>
<dbReference type="AlphaFoldDB" id="A0A383A050"/>
<evidence type="ECO:0000313" key="1">
    <source>
        <dbReference type="EMBL" id="SVE00565.1"/>
    </source>
</evidence>
<dbReference type="SUPFAM" id="SSF53335">
    <property type="entry name" value="S-adenosyl-L-methionine-dependent methyltransferases"/>
    <property type="match status" value="1"/>
</dbReference>